<comment type="caution">
    <text evidence="1">The sequence shown here is derived from an EMBL/GenBank/DDBJ whole genome shotgun (WGS) entry which is preliminary data.</text>
</comment>
<dbReference type="Proteomes" id="UP001054252">
    <property type="component" value="Unassembled WGS sequence"/>
</dbReference>
<accession>A0AAV5HN88</accession>
<reference evidence="1 2" key="1">
    <citation type="journal article" date="2021" name="Commun. Biol.">
        <title>The genome of Shorea leprosula (Dipterocarpaceae) highlights the ecological relevance of drought in aseasonal tropical rainforests.</title>
        <authorList>
            <person name="Ng K.K.S."/>
            <person name="Kobayashi M.J."/>
            <person name="Fawcett J.A."/>
            <person name="Hatakeyama M."/>
            <person name="Paape T."/>
            <person name="Ng C.H."/>
            <person name="Ang C.C."/>
            <person name="Tnah L.H."/>
            <person name="Lee C.T."/>
            <person name="Nishiyama T."/>
            <person name="Sese J."/>
            <person name="O'Brien M.J."/>
            <person name="Copetti D."/>
            <person name="Mohd Noor M.I."/>
            <person name="Ong R.C."/>
            <person name="Putra M."/>
            <person name="Sireger I.Z."/>
            <person name="Indrioko S."/>
            <person name="Kosugi Y."/>
            <person name="Izuno A."/>
            <person name="Isagi Y."/>
            <person name="Lee S.L."/>
            <person name="Shimizu K.K."/>
        </authorList>
    </citation>
    <scope>NUCLEOTIDE SEQUENCE [LARGE SCALE GENOMIC DNA]</scope>
    <source>
        <strain evidence="1">214</strain>
    </source>
</reference>
<proteinExistence type="predicted"/>
<gene>
    <name evidence="1" type="ORF">SLEP1_g2979</name>
</gene>
<organism evidence="1 2">
    <name type="scientific">Rubroshorea leprosula</name>
    <dbReference type="NCBI Taxonomy" id="152421"/>
    <lineage>
        <taxon>Eukaryota</taxon>
        <taxon>Viridiplantae</taxon>
        <taxon>Streptophyta</taxon>
        <taxon>Embryophyta</taxon>
        <taxon>Tracheophyta</taxon>
        <taxon>Spermatophyta</taxon>
        <taxon>Magnoliopsida</taxon>
        <taxon>eudicotyledons</taxon>
        <taxon>Gunneridae</taxon>
        <taxon>Pentapetalae</taxon>
        <taxon>rosids</taxon>
        <taxon>malvids</taxon>
        <taxon>Malvales</taxon>
        <taxon>Dipterocarpaceae</taxon>
        <taxon>Rubroshorea</taxon>
    </lineage>
</organism>
<evidence type="ECO:0000313" key="2">
    <source>
        <dbReference type="Proteomes" id="UP001054252"/>
    </source>
</evidence>
<evidence type="ECO:0000313" key="1">
    <source>
        <dbReference type="EMBL" id="GKU88751.1"/>
    </source>
</evidence>
<sequence>MIMVMKDKWVRAAMTNNRVVVELLVTLKQAQAVPPTLKSVVENLDRVLTDWVLKENPGEKKKKEEEGGYFVGLAIVLQMISIRMEVRR</sequence>
<name>A0AAV5HN88_9ROSI</name>
<dbReference type="EMBL" id="BPVZ01000003">
    <property type="protein sequence ID" value="GKU88751.1"/>
    <property type="molecule type" value="Genomic_DNA"/>
</dbReference>
<protein>
    <submittedName>
        <fullName evidence="1">Uncharacterized protein</fullName>
    </submittedName>
</protein>
<keyword evidence="2" id="KW-1185">Reference proteome</keyword>
<dbReference type="AlphaFoldDB" id="A0AAV5HN88"/>